<dbReference type="AlphaFoldDB" id="A0A7S4HW05"/>
<dbReference type="EMBL" id="HBKQ01006736">
    <property type="protein sequence ID" value="CAE2210877.1"/>
    <property type="molecule type" value="Transcribed_RNA"/>
</dbReference>
<evidence type="ECO:0000313" key="1">
    <source>
        <dbReference type="EMBL" id="CAE2210877.1"/>
    </source>
</evidence>
<organism evidence="1">
    <name type="scientific">Odontella aurita</name>
    <dbReference type="NCBI Taxonomy" id="265563"/>
    <lineage>
        <taxon>Eukaryota</taxon>
        <taxon>Sar</taxon>
        <taxon>Stramenopiles</taxon>
        <taxon>Ochrophyta</taxon>
        <taxon>Bacillariophyta</taxon>
        <taxon>Mediophyceae</taxon>
        <taxon>Biddulphiophycidae</taxon>
        <taxon>Eupodiscales</taxon>
        <taxon>Odontellaceae</taxon>
        <taxon>Odontella</taxon>
    </lineage>
</organism>
<accession>A0A7S4HW05</accession>
<proteinExistence type="predicted"/>
<protein>
    <submittedName>
        <fullName evidence="1">Uncharacterized protein</fullName>
    </submittedName>
</protein>
<reference evidence="1" key="1">
    <citation type="submission" date="2021-01" db="EMBL/GenBank/DDBJ databases">
        <authorList>
            <person name="Corre E."/>
            <person name="Pelletier E."/>
            <person name="Niang G."/>
            <person name="Scheremetjew M."/>
            <person name="Finn R."/>
            <person name="Kale V."/>
            <person name="Holt S."/>
            <person name="Cochrane G."/>
            <person name="Meng A."/>
            <person name="Brown T."/>
            <person name="Cohen L."/>
        </authorList>
    </citation>
    <scope>NUCLEOTIDE SEQUENCE</scope>
    <source>
        <strain evidence="1">Isolate 1302-5</strain>
    </source>
</reference>
<gene>
    <name evidence="1" type="ORF">OAUR00152_LOCUS4488</name>
</gene>
<sequence>MFSRDVHYSCNSDSPTCRRRAAMHRYSSVHFYNINRESNELPNFSANCETFNPSIEYTNGCSIFHSKCSALRESYTCALVSAIITSKLKSFRNSIVDPKPESIVESKCVPIEQSVYSSIINTFEQS</sequence>
<name>A0A7S4HW05_9STRA</name>